<organism evidence="2 3">
    <name type="scientific">Sphingorhabdus profundilacus</name>
    <dbReference type="NCBI Taxonomy" id="2509718"/>
    <lineage>
        <taxon>Bacteria</taxon>
        <taxon>Pseudomonadati</taxon>
        <taxon>Pseudomonadota</taxon>
        <taxon>Alphaproteobacteria</taxon>
        <taxon>Sphingomonadales</taxon>
        <taxon>Sphingomonadaceae</taxon>
        <taxon>Sphingorhabdus</taxon>
    </lineage>
</organism>
<reference evidence="2 3" key="1">
    <citation type="submission" date="2019-01" db="EMBL/GenBank/DDBJ databases">
        <title>Sphingorhabdus lacus sp.nov., isolated from an oligotrophic freshwater lake.</title>
        <authorList>
            <person name="Park M."/>
        </authorList>
    </citation>
    <scope>NUCLEOTIDE SEQUENCE [LARGE SCALE GENOMIC DNA]</scope>
    <source>
        <strain evidence="2 3">IMCC26285</strain>
    </source>
</reference>
<dbReference type="InterPro" id="IPR018640">
    <property type="entry name" value="DUF2063"/>
</dbReference>
<evidence type="ECO:0000259" key="1">
    <source>
        <dbReference type="Pfam" id="PF09836"/>
    </source>
</evidence>
<dbReference type="AlphaFoldDB" id="A0A6I4M3N8"/>
<dbReference type="OrthoDB" id="343356at2"/>
<feature type="domain" description="Putative DNA-binding" evidence="1">
    <location>
        <begin position="7"/>
        <end position="98"/>
    </location>
</feature>
<accession>A0A6I4M3N8</accession>
<dbReference type="Pfam" id="PF09836">
    <property type="entry name" value="DUF2063"/>
    <property type="match status" value="1"/>
</dbReference>
<comment type="caution">
    <text evidence="2">The sequence shown here is derived from an EMBL/GenBank/DDBJ whole genome shotgun (WGS) entry which is preliminary data.</text>
</comment>
<dbReference type="EMBL" id="SDWJ01000001">
    <property type="protein sequence ID" value="MVZ97108.1"/>
    <property type="molecule type" value="Genomic_DNA"/>
</dbReference>
<proteinExistence type="predicted"/>
<dbReference type="InterPro" id="IPR044922">
    <property type="entry name" value="DUF2063_N_sf"/>
</dbReference>
<dbReference type="Gene3D" id="1.10.150.690">
    <property type="entry name" value="DUF2063"/>
    <property type="match status" value="1"/>
</dbReference>
<evidence type="ECO:0000313" key="2">
    <source>
        <dbReference type="EMBL" id="MVZ97108.1"/>
    </source>
</evidence>
<protein>
    <submittedName>
        <fullName evidence="2">DUF2063 domain-containing protein</fullName>
    </submittedName>
</protein>
<evidence type="ECO:0000313" key="3">
    <source>
        <dbReference type="Proteomes" id="UP000471147"/>
    </source>
</evidence>
<keyword evidence="3" id="KW-1185">Reference proteome</keyword>
<dbReference type="Proteomes" id="UP000471147">
    <property type="component" value="Unassembled WGS sequence"/>
</dbReference>
<dbReference type="RefSeq" id="WP_160353015.1">
    <property type="nucleotide sequence ID" value="NZ_SDWJ01000001.1"/>
</dbReference>
<sequence length="238" mass="25829">MLSLSEAQTNFIETINDGPDRLDPRLFSGPVERIMLGLKAHANTINHARIVALEDTFPLTRQYIGEIEFNRLAREFVETETARACNNNQIGLRFPEYLADAATMELAQVEWAWLESYNAAEATALTLAELAGLDQASLLSLLIAPHPSARLIPVSSPLAIAVENLSDLQPSAILAVRPSIEVRLVPLDRLQMTLCAVSAEKNATLGNLLAIAIEQACEQAPLEPIFHLISAGALIKAG</sequence>
<name>A0A6I4M3N8_9SPHN</name>
<gene>
    <name evidence="2" type="ORF">EUU23_05245</name>
</gene>